<protein>
    <submittedName>
        <fullName evidence="2">Uncharacterized protein</fullName>
    </submittedName>
</protein>
<sequence>MSILFCGDLLLTGLNNTHLATDQDNDEYNPYDIDNRFEKFEYRPSLIRKDTEEMISFFEHSTLDHPLDISYICAGGELTTYSLLFLNGHEHEFFLQAHRKSGTDRFQKVSFERLFEQMIQKLLHDEKNSGDRRERSSNTQKGDSTQLSFQDSREMKQIICNNAHCIVFEMMDGKLYLYDIENVVLFPFITSHKCNLKCIGSGIMSPVILVNDIWNDDTVMVIDTNAWIREDGYINYYDNITKITFREKSAEIKFMKSYCRELFLFVLTNNWLYVWGFGTSRYGFEHCPEKTITRVTTGFEHEGNIIAMETGFAHVALLLDSGSVYVRGLNNFQQCVHNITDSESLDEFYKIPLKKPVLSLCCGSTCTCIVTRDDIVFFGEVCERFIDPPVSVVLDGDYQSFSRFWVHRKEFSNEEVSLGPWHGFIYRRTFQTRPFHLHLFIKKLGEKVDNTKLSDISIRTLTLSE</sequence>
<accession>A0AA88GXN2</accession>
<evidence type="ECO:0000313" key="3">
    <source>
        <dbReference type="Proteomes" id="UP000816034"/>
    </source>
</evidence>
<evidence type="ECO:0000313" key="2">
    <source>
        <dbReference type="EMBL" id="KAG2388263.1"/>
    </source>
</evidence>
<feature type="compositionally biased region" description="Basic and acidic residues" evidence="1">
    <location>
        <begin position="126"/>
        <end position="136"/>
    </location>
</feature>
<organism evidence="2 3">
    <name type="scientific">Naegleria lovaniensis</name>
    <name type="common">Amoeba</name>
    <dbReference type="NCBI Taxonomy" id="51637"/>
    <lineage>
        <taxon>Eukaryota</taxon>
        <taxon>Discoba</taxon>
        <taxon>Heterolobosea</taxon>
        <taxon>Tetramitia</taxon>
        <taxon>Eutetramitia</taxon>
        <taxon>Vahlkampfiidae</taxon>
        <taxon>Naegleria</taxon>
    </lineage>
</organism>
<dbReference type="InterPro" id="IPR009091">
    <property type="entry name" value="RCC1/BLIP-II"/>
</dbReference>
<feature type="compositionally biased region" description="Polar residues" evidence="1">
    <location>
        <begin position="137"/>
        <end position="149"/>
    </location>
</feature>
<dbReference type="SUPFAM" id="SSF50985">
    <property type="entry name" value="RCC1/BLIP-II"/>
    <property type="match status" value="1"/>
</dbReference>
<dbReference type="GeneID" id="68092889"/>
<comment type="caution">
    <text evidence="2">The sequence shown here is derived from an EMBL/GenBank/DDBJ whole genome shotgun (WGS) entry which is preliminary data.</text>
</comment>
<dbReference type="AlphaFoldDB" id="A0AA88GXN2"/>
<evidence type="ECO:0000256" key="1">
    <source>
        <dbReference type="SAM" id="MobiDB-lite"/>
    </source>
</evidence>
<feature type="region of interest" description="Disordered" evidence="1">
    <location>
        <begin position="126"/>
        <end position="149"/>
    </location>
</feature>
<dbReference type="Gene3D" id="2.130.10.30">
    <property type="entry name" value="Regulator of chromosome condensation 1/beta-lactamase-inhibitor protein II"/>
    <property type="match status" value="1"/>
</dbReference>
<keyword evidence="3" id="KW-1185">Reference proteome</keyword>
<reference evidence="2 3" key="1">
    <citation type="journal article" date="2018" name="BMC Genomics">
        <title>The genome of Naegleria lovaniensis, the basis for a comparative approach to unravel pathogenicity factors of the human pathogenic amoeba N. fowleri.</title>
        <authorList>
            <person name="Liechti N."/>
            <person name="Schurch N."/>
            <person name="Bruggmann R."/>
            <person name="Wittwer M."/>
        </authorList>
    </citation>
    <scope>NUCLEOTIDE SEQUENCE [LARGE SCALE GENOMIC DNA]</scope>
    <source>
        <strain evidence="2 3">ATCC 30569</strain>
    </source>
</reference>
<name>A0AA88GXN2_NAELO</name>
<dbReference type="EMBL" id="PYSW02000010">
    <property type="protein sequence ID" value="KAG2388263.1"/>
    <property type="molecule type" value="Genomic_DNA"/>
</dbReference>
<dbReference type="Proteomes" id="UP000816034">
    <property type="component" value="Unassembled WGS sequence"/>
</dbReference>
<gene>
    <name evidence="2" type="ORF">C9374_000427</name>
</gene>
<dbReference type="RefSeq" id="XP_044552255.1">
    <property type="nucleotide sequence ID" value="XM_044693890.1"/>
</dbReference>
<proteinExistence type="predicted"/>